<reference evidence="2 3" key="1">
    <citation type="submission" date="2023-07" db="EMBL/GenBank/DDBJ databases">
        <title>Genomic Encyclopedia of Type Strains, Phase IV (KMG-IV): sequencing the most valuable type-strain genomes for metagenomic binning, comparative biology and taxonomic classification.</title>
        <authorList>
            <person name="Goeker M."/>
        </authorList>
    </citation>
    <scope>NUCLEOTIDE SEQUENCE [LARGE SCALE GENOMIC DNA]</scope>
    <source>
        <strain evidence="2 3">NIO-1023</strain>
    </source>
</reference>
<gene>
    <name evidence="2" type="ORF">QO006_003944</name>
</gene>
<keyword evidence="3" id="KW-1185">Reference proteome</keyword>
<evidence type="ECO:0000313" key="3">
    <source>
        <dbReference type="Proteomes" id="UP001232163"/>
    </source>
</evidence>
<sequence length="103" mass="11250">MKPLRSTKNILQVYAAMLQDPGGQHYALELSRDSRVNIGTIYAVLARLEQHGIVTSAVEDVDPSAAGRPVRRYYRFTGDGLKAARQDLADAQRAFTIGGFANA</sequence>
<dbReference type="InterPro" id="IPR036390">
    <property type="entry name" value="WH_DNA-bd_sf"/>
</dbReference>
<dbReference type="InterPro" id="IPR005149">
    <property type="entry name" value="Tscrpt_reg_PadR_N"/>
</dbReference>
<accession>A0ABT9MIP7</accession>
<feature type="domain" description="Transcription regulator PadR N-terminal" evidence="1">
    <location>
        <begin position="34"/>
        <end position="84"/>
    </location>
</feature>
<dbReference type="InterPro" id="IPR036388">
    <property type="entry name" value="WH-like_DNA-bd_sf"/>
</dbReference>
<dbReference type="SUPFAM" id="SSF46785">
    <property type="entry name" value="Winged helix' DNA-binding domain"/>
    <property type="match status" value="1"/>
</dbReference>
<dbReference type="GO" id="GO:0003677">
    <property type="term" value="F:DNA binding"/>
    <property type="evidence" value="ECO:0007669"/>
    <property type="project" value="UniProtKB-KW"/>
</dbReference>
<proteinExistence type="predicted"/>
<dbReference type="RefSeq" id="WP_307469770.1">
    <property type="nucleotide sequence ID" value="NZ_JAURUR010000030.1"/>
</dbReference>
<keyword evidence="2" id="KW-0238">DNA-binding</keyword>
<name>A0ABT9MIP7_9DEIO</name>
<dbReference type="Proteomes" id="UP001232163">
    <property type="component" value="Unassembled WGS sequence"/>
</dbReference>
<dbReference type="Pfam" id="PF03551">
    <property type="entry name" value="PadR"/>
    <property type="match status" value="1"/>
</dbReference>
<dbReference type="EMBL" id="JAURUR010000030">
    <property type="protein sequence ID" value="MDP9766477.1"/>
    <property type="molecule type" value="Genomic_DNA"/>
</dbReference>
<evidence type="ECO:0000259" key="1">
    <source>
        <dbReference type="Pfam" id="PF03551"/>
    </source>
</evidence>
<organism evidence="2 3">
    <name type="scientific">Deinococcus enclensis</name>
    <dbReference type="NCBI Taxonomy" id="1049582"/>
    <lineage>
        <taxon>Bacteria</taxon>
        <taxon>Thermotogati</taxon>
        <taxon>Deinococcota</taxon>
        <taxon>Deinococci</taxon>
        <taxon>Deinococcales</taxon>
        <taxon>Deinococcaceae</taxon>
        <taxon>Deinococcus</taxon>
    </lineage>
</organism>
<dbReference type="Gene3D" id="1.10.10.10">
    <property type="entry name" value="Winged helix-like DNA-binding domain superfamily/Winged helix DNA-binding domain"/>
    <property type="match status" value="1"/>
</dbReference>
<evidence type="ECO:0000313" key="2">
    <source>
        <dbReference type="EMBL" id="MDP9766477.1"/>
    </source>
</evidence>
<comment type="caution">
    <text evidence="2">The sequence shown here is derived from an EMBL/GenBank/DDBJ whole genome shotgun (WGS) entry which is preliminary data.</text>
</comment>
<protein>
    <submittedName>
        <fullName evidence="2">DNA-binding transcriptional ArsR family regulator</fullName>
    </submittedName>
</protein>